<dbReference type="Proteomes" id="UP001196248">
    <property type="component" value="Unassembled WGS sequence"/>
</dbReference>
<sequence>MTFERLEALYHGHGPVHYKGELYEIVDVNVTMRTAQISRVGSMFETAKEVSAEELD</sequence>
<gene>
    <name evidence="1" type="ORF">KSL82_06715</name>
</gene>
<protein>
    <submittedName>
        <fullName evidence="1">Uncharacterized protein</fullName>
    </submittedName>
</protein>
<proteinExistence type="predicted"/>
<organism evidence="1 2">
    <name type="scientific">Limosilactobacillus portuensis</name>
    <dbReference type="NCBI Taxonomy" id="2742601"/>
    <lineage>
        <taxon>Bacteria</taxon>
        <taxon>Bacillati</taxon>
        <taxon>Bacillota</taxon>
        <taxon>Bacilli</taxon>
        <taxon>Lactobacillales</taxon>
        <taxon>Lactobacillaceae</taxon>
        <taxon>Limosilactobacillus</taxon>
    </lineage>
</organism>
<evidence type="ECO:0000313" key="2">
    <source>
        <dbReference type="Proteomes" id="UP001196248"/>
    </source>
</evidence>
<dbReference type="RefSeq" id="WP_178695723.1">
    <property type="nucleotide sequence ID" value="NZ_JAHPJJ010000015.1"/>
</dbReference>
<evidence type="ECO:0000313" key="1">
    <source>
        <dbReference type="EMBL" id="MBU9695584.1"/>
    </source>
</evidence>
<comment type="caution">
    <text evidence="1">The sequence shown here is derived from an EMBL/GenBank/DDBJ whole genome shotgun (WGS) entry which is preliminary data.</text>
</comment>
<reference evidence="1 2" key="1">
    <citation type="submission" date="2021-06" db="EMBL/GenBank/DDBJ databases">
        <title>Limosilactobacillus angelus sp. nov., isolated from the human vagina.</title>
        <authorList>
            <person name="Chen Y.-S."/>
        </authorList>
    </citation>
    <scope>NUCLEOTIDE SEQUENCE [LARGE SCALE GENOMIC DNA]</scope>
    <source>
        <strain evidence="1 2">P5L02</strain>
    </source>
</reference>
<keyword evidence="2" id="KW-1185">Reference proteome</keyword>
<accession>A0ABS6IVP7</accession>
<name>A0ABS6IVP7_9LACO</name>
<dbReference type="EMBL" id="JAHPJJ010000015">
    <property type="protein sequence ID" value="MBU9695584.1"/>
    <property type="molecule type" value="Genomic_DNA"/>
</dbReference>